<organism evidence="2 3">
    <name type="scientific">Lentibacillus halophilus</name>
    <dbReference type="NCBI Taxonomy" id="295065"/>
    <lineage>
        <taxon>Bacteria</taxon>
        <taxon>Bacillati</taxon>
        <taxon>Bacillota</taxon>
        <taxon>Bacilli</taxon>
        <taxon>Bacillales</taxon>
        <taxon>Bacillaceae</taxon>
        <taxon>Lentibacillus</taxon>
    </lineage>
</organism>
<proteinExistence type="predicted"/>
<dbReference type="Proteomes" id="UP001501459">
    <property type="component" value="Unassembled WGS sequence"/>
</dbReference>
<dbReference type="EMBL" id="BAAADM010000043">
    <property type="protein sequence ID" value="GAA0440868.1"/>
    <property type="molecule type" value="Genomic_DNA"/>
</dbReference>
<gene>
    <name evidence="2" type="ORF">GCM10008983_17450</name>
</gene>
<feature type="transmembrane region" description="Helical" evidence="1">
    <location>
        <begin position="29"/>
        <end position="46"/>
    </location>
</feature>
<feature type="transmembrane region" description="Helical" evidence="1">
    <location>
        <begin position="5"/>
        <end position="23"/>
    </location>
</feature>
<reference evidence="2 3" key="1">
    <citation type="journal article" date="2019" name="Int. J. Syst. Evol. Microbiol.">
        <title>The Global Catalogue of Microorganisms (GCM) 10K type strain sequencing project: providing services to taxonomists for standard genome sequencing and annotation.</title>
        <authorList>
            <consortium name="The Broad Institute Genomics Platform"/>
            <consortium name="The Broad Institute Genome Sequencing Center for Infectious Disease"/>
            <person name="Wu L."/>
            <person name="Ma J."/>
        </authorList>
    </citation>
    <scope>NUCLEOTIDE SEQUENCE [LARGE SCALE GENOMIC DNA]</scope>
    <source>
        <strain evidence="2 3">JCM 12149</strain>
    </source>
</reference>
<evidence type="ECO:0000313" key="2">
    <source>
        <dbReference type="EMBL" id="GAA0440868.1"/>
    </source>
</evidence>
<evidence type="ECO:0000256" key="1">
    <source>
        <dbReference type="SAM" id="Phobius"/>
    </source>
</evidence>
<keyword evidence="1" id="KW-1133">Transmembrane helix</keyword>
<keyword evidence="3" id="KW-1185">Reference proteome</keyword>
<comment type="caution">
    <text evidence="2">The sequence shown here is derived from an EMBL/GenBank/DDBJ whole genome shotgun (WGS) entry which is preliminary data.</text>
</comment>
<dbReference type="RefSeq" id="WP_343752460.1">
    <property type="nucleotide sequence ID" value="NZ_BAAADM010000043.1"/>
</dbReference>
<keyword evidence="1" id="KW-0472">Membrane</keyword>
<protein>
    <submittedName>
        <fullName evidence="2">Uncharacterized protein</fullName>
    </submittedName>
</protein>
<evidence type="ECO:0000313" key="3">
    <source>
        <dbReference type="Proteomes" id="UP001501459"/>
    </source>
</evidence>
<accession>A0ABN0ZA07</accession>
<sequence length="49" mass="5327">MSYNAFLFAIIAGVLTFILMNALHPINPIIITNILLGLIVGTLIDNKKS</sequence>
<keyword evidence="1" id="KW-0812">Transmembrane</keyword>
<name>A0ABN0ZA07_9BACI</name>